<reference evidence="3" key="1">
    <citation type="submission" date="2017-07" db="EMBL/GenBank/DDBJ databases">
        <title>Taro Niue Genome Assembly and Annotation.</title>
        <authorList>
            <person name="Atibalentja N."/>
            <person name="Keating K."/>
            <person name="Fields C.J."/>
        </authorList>
    </citation>
    <scope>NUCLEOTIDE SEQUENCE</scope>
    <source>
        <strain evidence="3">Niue_2</strain>
        <tissue evidence="3">Leaf</tissue>
    </source>
</reference>
<dbReference type="AlphaFoldDB" id="A0A843UNS1"/>
<keyword evidence="2" id="KW-1133">Transmembrane helix</keyword>
<accession>A0A843UNS1</accession>
<keyword evidence="2" id="KW-0812">Transmembrane</keyword>
<comment type="caution">
    <text evidence="3">The sequence shown here is derived from an EMBL/GenBank/DDBJ whole genome shotgun (WGS) entry which is preliminary data.</text>
</comment>
<dbReference type="Proteomes" id="UP000652761">
    <property type="component" value="Unassembled WGS sequence"/>
</dbReference>
<evidence type="ECO:0000313" key="3">
    <source>
        <dbReference type="EMBL" id="MQL82583.1"/>
    </source>
</evidence>
<gene>
    <name evidence="3" type="ORF">Taro_015058</name>
</gene>
<organism evidence="3 4">
    <name type="scientific">Colocasia esculenta</name>
    <name type="common">Wild taro</name>
    <name type="synonym">Arum esculentum</name>
    <dbReference type="NCBI Taxonomy" id="4460"/>
    <lineage>
        <taxon>Eukaryota</taxon>
        <taxon>Viridiplantae</taxon>
        <taxon>Streptophyta</taxon>
        <taxon>Embryophyta</taxon>
        <taxon>Tracheophyta</taxon>
        <taxon>Spermatophyta</taxon>
        <taxon>Magnoliopsida</taxon>
        <taxon>Liliopsida</taxon>
        <taxon>Araceae</taxon>
        <taxon>Aroideae</taxon>
        <taxon>Colocasieae</taxon>
        <taxon>Colocasia</taxon>
    </lineage>
</organism>
<feature type="transmembrane region" description="Helical" evidence="2">
    <location>
        <begin position="12"/>
        <end position="29"/>
    </location>
</feature>
<feature type="region of interest" description="Disordered" evidence="1">
    <location>
        <begin position="73"/>
        <end position="100"/>
    </location>
</feature>
<sequence length="100" mass="10914">MLKYSPPNPWGRVYILLGSCGGVLGGWGSRRSPTPSRSSSPLRLLRPAQIVILKSTKGGEGHTPKSDKCLQAQLRHKRKHTPGRCLPKRAKHQKTGAASH</sequence>
<name>A0A843UNS1_COLES</name>
<protein>
    <submittedName>
        <fullName evidence="3">Uncharacterized protein</fullName>
    </submittedName>
</protein>
<dbReference type="EMBL" id="NMUH01000642">
    <property type="protein sequence ID" value="MQL82583.1"/>
    <property type="molecule type" value="Genomic_DNA"/>
</dbReference>
<keyword evidence="4" id="KW-1185">Reference proteome</keyword>
<proteinExistence type="predicted"/>
<evidence type="ECO:0000256" key="2">
    <source>
        <dbReference type="SAM" id="Phobius"/>
    </source>
</evidence>
<evidence type="ECO:0000256" key="1">
    <source>
        <dbReference type="SAM" id="MobiDB-lite"/>
    </source>
</evidence>
<feature type="compositionally biased region" description="Basic residues" evidence="1">
    <location>
        <begin position="74"/>
        <end position="94"/>
    </location>
</feature>
<evidence type="ECO:0000313" key="4">
    <source>
        <dbReference type="Proteomes" id="UP000652761"/>
    </source>
</evidence>
<keyword evidence="2" id="KW-0472">Membrane</keyword>